<dbReference type="Proteomes" id="UP000530060">
    <property type="component" value="Unassembled WGS sequence"/>
</dbReference>
<gene>
    <name evidence="1" type="ORF">FLAT13_01920</name>
</gene>
<reference evidence="1 2" key="1">
    <citation type="submission" date="2020-06" db="EMBL/GenBank/DDBJ databases">
        <authorList>
            <person name="Criscuolo A."/>
        </authorList>
    </citation>
    <scope>NUCLEOTIDE SEQUENCE [LARGE SCALE GENOMIC DNA]</scope>
    <source>
        <strain evidence="2">CIP 111411</strain>
    </source>
</reference>
<evidence type="ECO:0000313" key="1">
    <source>
        <dbReference type="EMBL" id="CAD0003880.1"/>
    </source>
</evidence>
<organism evidence="1 2">
    <name type="scientific">Flavobacterium salmonis</name>
    <dbReference type="NCBI Taxonomy" id="2654844"/>
    <lineage>
        <taxon>Bacteria</taxon>
        <taxon>Pseudomonadati</taxon>
        <taxon>Bacteroidota</taxon>
        <taxon>Flavobacteriia</taxon>
        <taxon>Flavobacteriales</taxon>
        <taxon>Flavobacteriaceae</taxon>
        <taxon>Flavobacterium</taxon>
    </lineage>
</organism>
<comment type="caution">
    <text evidence="1">The sequence shown here is derived from an EMBL/GenBank/DDBJ whole genome shotgun (WGS) entry which is preliminary data.</text>
</comment>
<proteinExistence type="predicted"/>
<dbReference type="Pfam" id="PF13207">
    <property type="entry name" value="AAA_17"/>
    <property type="match status" value="1"/>
</dbReference>
<protein>
    <recommendedName>
        <fullName evidence="3">Adenylate kinase</fullName>
    </recommendedName>
</protein>
<dbReference type="Gene3D" id="3.40.50.300">
    <property type="entry name" value="P-loop containing nucleotide triphosphate hydrolases"/>
    <property type="match status" value="1"/>
</dbReference>
<evidence type="ECO:0000313" key="2">
    <source>
        <dbReference type="Proteomes" id="UP000530060"/>
    </source>
</evidence>
<dbReference type="RefSeq" id="WP_180908740.1">
    <property type="nucleotide sequence ID" value="NZ_CAIJDP010000066.1"/>
</dbReference>
<dbReference type="AlphaFoldDB" id="A0A6V6YWM5"/>
<evidence type="ECO:0008006" key="3">
    <source>
        <dbReference type="Google" id="ProtNLM"/>
    </source>
</evidence>
<dbReference type="InterPro" id="IPR027417">
    <property type="entry name" value="P-loop_NTPase"/>
</dbReference>
<accession>A0A6V6YWM5</accession>
<keyword evidence="2" id="KW-1185">Reference proteome</keyword>
<name>A0A6V6YWM5_9FLAO</name>
<dbReference type="SUPFAM" id="SSF52540">
    <property type="entry name" value="P-loop containing nucleoside triphosphate hydrolases"/>
    <property type="match status" value="1"/>
</dbReference>
<sequence>MKVFENIYFIGGIHGVGKGTICKEIASKTRLIHITASQVLKWEEISDSDNKLVKDINSSQDRLIKNLKNLIKKDEIYLLDGHFCLLNSDSIPCRINEDTFDQINPKAITIVIDDVEKIAKRLKSRDGKIYNIQILNELQEMEIEYAKYLSDKYSIPYIEITDGNYNQLMENI</sequence>
<dbReference type="EMBL" id="CAIJDP010000066">
    <property type="protein sequence ID" value="CAD0003880.1"/>
    <property type="molecule type" value="Genomic_DNA"/>
</dbReference>